<dbReference type="Pfam" id="PF00588">
    <property type="entry name" value="SpoU_methylase"/>
    <property type="match status" value="1"/>
</dbReference>
<dbReference type="Gene3D" id="3.30.1330.30">
    <property type="match status" value="1"/>
</dbReference>
<evidence type="ECO:0000256" key="3">
    <source>
        <dbReference type="ARBA" id="ARBA00022679"/>
    </source>
</evidence>
<dbReference type="Gene3D" id="3.40.1280.10">
    <property type="match status" value="1"/>
</dbReference>
<evidence type="ECO:0000313" key="5">
    <source>
        <dbReference type="EMBL" id="HHE55079.1"/>
    </source>
</evidence>
<reference evidence="5" key="1">
    <citation type="journal article" date="2020" name="mSystems">
        <title>Genome- and Community-Level Interaction Insights into Carbon Utilization and Element Cycling Functions of Hydrothermarchaeota in Hydrothermal Sediment.</title>
        <authorList>
            <person name="Zhou Z."/>
            <person name="Liu Y."/>
            <person name="Xu W."/>
            <person name="Pan J."/>
            <person name="Luo Z.H."/>
            <person name="Li M."/>
        </authorList>
    </citation>
    <scope>NUCLEOTIDE SEQUENCE [LARGE SCALE GENOMIC DNA]</scope>
    <source>
        <strain evidence="5">HyVt-76</strain>
    </source>
</reference>
<dbReference type="CDD" id="cd18109">
    <property type="entry name" value="SpoU-like_RNA-MTase"/>
    <property type="match status" value="1"/>
</dbReference>
<sequence length="268" mass="30406">MQKISKNKLKWLRQLQQKKYRNQYRAYLISGLRAVQEALNSPQIRLKAILIVENHLHLMNELPAFHCNEIFSLNEKEFSQIVDEKTPQGIAVIAERPQLQLLTDKLPKRLLFVERVNDPGNLGTLLRSAAWFGWQTILLSPNSVDPYAPKTVRASAGTIAHLRLFEGITAQQIREIKKKNRHLLVASTVKERQPLEQFFPSNKEKIILALGSEAHGLSEEILAMSEHRLTISRSGVGESLNLAMAGTIFLYHFSLTGKLSVQEKIKNG</sequence>
<evidence type="ECO:0000256" key="1">
    <source>
        <dbReference type="ARBA" id="ARBA00007228"/>
    </source>
</evidence>
<proteinExistence type="inferred from homology"/>
<name>A0A7V5H3A1_CALAY</name>
<comment type="similarity">
    <text evidence="1">Belongs to the class IV-like SAM-binding methyltransferase superfamily. RNA methyltransferase TrmH family.</text>
</comment>
<dbReference type="Proteomes" id="UP000886111">
    <property type="component" value="Unassembled WGS sequence"/>
</dbReference>
<dbReference type="InterPro" id="IPR029064">
    <property type="entry name" value="Ribosomal_eL30-like_sf"/>
</dbReference>
<keyword evidence="3" id="KW-0808">Transferase</keyword>
<dbReference type="GO" id="GO:0005737">
    <property type="term" value="C:cytoplasm"/>
    <property type="evidence" value="ECO:0007669"/>
    <property type="project" value="UniProtKB-ARBA"/>
</dbReference>
<dbReference type="SUPFAM" id="SSF75217">
    <property type="entry name" value="alpha/beta knot"/>
    <property type="match status" value="1"/>
</dbReference>
<protein>
    <submittedName>
        <fullName evidence="5">RNA methyltransferase</fullName>
    </submittedName>
</protein>
<dbReference type="PANTHER" id="PTHR43191">
    <property type="entry name" value="RRNA METHYLTRANSFERASE 3"/>
    <property type="match status" value="1"/>
</dbReference>
<evidence type="ECO:0000259" key="4">
    <source>
        <dbReference type="SMART" id="SM00967"/>
    </source>
</evidence>
<dbReference type="InterPro" id="IPR013123">
    <property type="entry name" value="SpoU_subst-bd"/>
</dbReference>
<accession>A0A7V5H3A1</accession>
<dbReference type="PANTHER" id="PTHR43191:SF2">
    <property type="entry name" value="RRNA METHYLTRANSFERASE 3, MITOCHONDRIAL"/>
    <property type="match status" value="1"/>
</dbReference>
<feature type="domain" description="RNA 2-O ribose methyltransferase substrate binding" evidence="4">
    <location>
        <begin position="28"/>
        <end position="100"/>
    </location>
</feature>
<dbReference type="InterPro" id="IPR029026">
    <property type="entry name" value="tRNA_m1G_MTases_N"/>
</dbReference>
<dbReference type="EMBL" id="DRTD01000356">
    <property type="protein sequence ID" value="HHE55079.1"/>
    <property type="molecule type" value="Genomic_DNA"/>
</dbReference>
<gene>
    <name evidence="5" type="ORF">ENL21_04805</name>
</gene>
<dbReference type="InterPro" id="IPR053888">
    <property type="entry name" value="MRM3-like_sub_bind"/>
</dbReference>
<dbReference type="Pfam" id="PF22435">
    <property type="entry name" value="MRM3-like_sub_bind"/>
    <property type="match status" value="1"/>
</dbReference>
<dbReference type="GO" id="GO:0008173">
    <property type="term" value="F:RNA methyltransferase activity"/>
    <property type="evidence" value="ECO:0007669"/>
    <property type="project" value="InterPro"/>
</dbReference>
<comment type="caution">
    <text evidence="5">The sequence shown here is derived from an EMBL/GenBank/DDBJ whole genome shotgun (WGS) entry which is preliminary data.</text>
</comment>
<dbReference type="InterPro" id="IPR001537">
    <property type="entry name" value="SpoU_MeTrfase"/>
</dbReference>
<dbReference type="AlphaFoldDB" id="A0A7V5H3A1"/>
<keyword evidence="2 5" id="KW-0489">Methyltransferase</keyword>
<dbReference type="GO" id="GO:0006396">
    <property type="term" value="P:RNA processing"/>
    <property type="evidence" value="ECO:0007669"/>
    <property type="project" value="InterPro"/>
</dbReference>
<evidence type="ECO:0000256" key="2">
    <source>
        <dbReference type="ARBA" id="ARBA00022603"/>
    </source>
</evidence>
<organism evidence="5">
    <name type="scientific">Caldithrix abyssi</name>
    <dbReference type="NCBI Taxonomy" id="187145"/>
    <lineage>
        <taxon>Bacteria</taxon>
        <taxon>Pseudomonadati</taxon>
        <taxon>Calditrichota</taxon>
        <taxon>Calditrichia</taxon>
        <taxon>Calditrichales</taxon>
        <taxon>Calditrichaceae</taxon>
        <taxon>Caldithrix</taxon>
    </lineage>
</organism>
<dbReference type="SUPFAM" id="SSF55315">
    <property type="entry name" value="L30e-like"/>
    <property type="match status" value="1"/>
</dbReference>
<dbReference type="GO" id="GO:0003723">
    <property type="term" value="F:RNA binding"/>
    <property type="evidence" value="ECO:0007669"/>
    <property type="project" value="InterPro"/>
</dbReference>
<dbReference type="SMART" id="SM00967">
    <property type="entry name" value="SpoU_sub_bind"/>
    <property type="match status" value="1"/>
</dbReference>
<dbReference type="GO" id="GO:0032259">
    <property type="term" value="P:methylation"/>
    <property type="evidence" value="ECO:0007669"/>
    <property type="project" value="UniProtKB-KW"/>
</dbReference>
<dbReference type="InterPro" id="IPR029028">
    <property type="entry name" value="Alpha/beta_knot_MTases"/>
</dbReference>
<dbReference type="InterPro" id="IPR051259">
    <property type="entry name" value="rRNA_Methyltransferase"/>
</dbReference>